<gene>
    <name evidence="5" type="ORF">NEUTE1DRAFT_135541</name>
</gene>
<reference evidence="6" key="1">
    <citation type="journal article" date="2011" name="Genetics">
        <title>Massive changes in genome architecture accompany the transition to self-fertility in the filamentous fungus Neurospora tetrasperma.</title>
        <authorList>
            <person name="Ellison C.E."/>
            <person name="Stajich J.E."/>
            <person name="Jacobson D.J."/>
            <person name="Natvig D.O."/>
            <person name="Lapidus A."/>
            <person name="Foster B."/>
            <person name="Aerts A."/>
            <person name="Riley R."/>
            <person name="Lindquist E.A."/>
            <person name="Grigoriev I.V."/>
            <person name="Taylor J.W."/>
        </authorList>
    </citation>
    <scope>NUCLEOTIDE SEQUENCE [LARGE SCALE GENOMIC DNA]</scope>
    <source>
        <strain evidence="6">FGSC 2508 / P0657</strain>
    </source>
</reference>
<evidence type="ECO:0000256" key="1">
    <source>
        <dbReference type="ARBA" id="ARBA00006484"/>
    </source>
</evidence>
<dbReference type="GeneID" id="20825886"/>
<dbReference type="PRINTS" id="PR00081">
    <property type="entry name" value="GDHRDH"/>
</dbReference>
<dbReference type="Proteomes" id="UP000008065">
    <property type="component" value="Unassembled WGS sequence"/>
</dbReference>
<evidence type="ECO:0000313" key="5">
    <source>
        <dbReference type="EMBL" id="EGO61617.1"/>
    </source>
</evidence>
<dbReference type="Pfam" id="PF00106">
    <property type="entry name" value="adh_short"/>
    <property type="match status" value="1"/>
</dbReference>
<dbReference type="InterPro" id="IPR036291">
    <property type="entry name" value="NAD(P)-bd_dom_sf"/>
</dbReference>
<dbReference type="OrthoDB" id="1933717at2759"/>
<evidence type="ECO:0008006" key="7">
    <source>
        <dbReference type="Google" id="ProtNLM"/>
    </source>
</evidence>
<dbReference type="RefSeq" id="XP_009848629.1">
    <property type="nucleotide sequence ID" value="XM_009850327.1"/>
</dbReference>
<protein>
    <recommendedName>
        <fullName evidence="7">NAD(P)-binding protein</fullName>
    </recommendedName>
</protein>
<dbReference type="Gene3D" id="3.40.50.720">
    <property type="entry name" value="NAD(P)-binding Rossmann-like Domain"/>
    <property type="match status" value="1"/>
</dbReference>
<dbReference type="SUPFAM" id="SSF51735">
    <property type="entry name" value="NAD(P)-binding Rossmann-fold domains"/>
    <property type="match status" value="1"/>
</dbReference>
<comment type="similarity">
    <text evidence="1 3">Belongs to the short-chain dehydrogenases/reductases (SDR) family.</text>
</comment>
<evidence type="ECO:0000256" key="2">
    <source>
        <dbReference type="ARBA" id="ARBA00023002"/>
    </source>
</evidence>
<dbReference type="GO" id="GO:0016491">
    <property type="term" value="F:oxidoreductase activity"/>
    <property type="evidence" value="ECO:0007669"/>
    <property type="project" value="UniProtKB-KW"/>
</dbReference>
<dbReference type="PRINTS" id="PR00080">
    <property type="entry name" value="SDRFAMILY"/>
</dbReference>
<dbReference type="EMBL" id="GL891302">
    <property type="protein sequence ID" value="EGO61617.1"/>
    <property type="molecule type" value="Genomic_DNA"/>
</dbReference>
<evidence type="ECO:0000256" key="3">
    <source>
        <dbReference type="RuleBase" id="RU000363"/>
    </source>
</evidence>
<dbReference type="AlphaFoldDB" id="F8MED5"/>
<feature type="compositionally biased region" description="Low complexity" evidence="4">
    <location>
        <begin position="13"/>
        <end position="23"/>
    </location>
</feature>
<organism evidence="5 6">
    <name type="scientific">Neurospora tetrasperma (strain FGSC 2508 / ATCC MYA-4615 / P0657)</name>
    <dbReference type="NCBI Taxonomy" id="510951"/>
    <lineage>
        <taxon>Eukaryota</taxon>
        <taxon>Fungi</taxon>
        <taxon>Dikarya</taxon>
        <taxon>Ascomycota</taxon>
        <taxon>Pezizomycotina</taxon>
        <taxon>Sordariomycetes</taxon>
        <taxon>Sordariomycetidae</taxon>
        <taxon>Sordariales</taxon>
        <taxon>Sordariaceae</taxon>
        <taxon>Neurospora</taxon>
    </lineage>
</organism>
<evidence type="ECO:0000256" key="4">
    <source>
        <dbReference type="SAM" id="MobiDB-lite"/>
    </source>
</evidence>
<dbReference type="PANTHER" id="PTHR44196:SF1">
    <property type="entry name" value="DEHYDROGENASE_REDUCTASE SDR FAMILY MEMBER 7B"/>
    <property type="match status" value="1"/>
</dbReference>
<dbReference type="VEuPathDB" id="FungiDB:NEUTE1DRAFT_135541"/>
<dbReference type="GO" id="GO:0016020">
    <property type="term" value="C:membrane"/>
    <property type="evidence" value="ECO:0007669"/>
    <property type="project" value="TreeGrafter"/>
</dbReference>
<evidence type="ECO:0000313" key="6">
    <source>
        <dbReference type="Proteomes" id="UP000008065"/>
    </source>
</evidence>
<sequence length="359" mass="38603">MPGICPHQPPSSPTASARTSSLPSFPLSGKTALITGASHGIGRSLAFAFARAGCFVACVSHSLPLPLDSVCSGSSSSNPNPTTATLINASMSLSFSPDMHATGNMCKDRARDFIYDVTAPSSFPQLERDIQKWVNQPVTILVNNAGIARVEAVEYQTAAAEHKGGIHIGMETWNKVIATNLTGPVALTYQFLPGMLAAGDGCIMSVGSRNAVVPVPFMAAYNVSKTGLLKFHETLEREVGGTHRGVRNFFVVPGNIPETGILKREDSVDERSYRESERVRNMVERIEDAGKKGDNAATRAQEFAEVCVRLAAMGKDAEILSGRYVDAERDVEALLEDAKKGKESKICKMGLYQLKVDRL</sequence>
<dbReference type="InterPro" id="IPR002347">
    <property type="entry name" value="SDR_fam"/>
</dbReference>
<keyword evidence="6" id="KW-1185">Reference proteome</keyword>
<name>F8MED5_NEUT8</name>
<dbReference type="PANTHER" id="PTHR44196">
    <property type="entry name" value="DEHYDROGENASE/REDUCTASE SDR FAMILY MEMBER 7B"/>
    <property type="match status" value="1"/>
</dbReference>
<accession>F8MED5</accession>
<proteinExistence type="inferred from homology"/>
<dbReference type="KEGG" id="nte:NEUTE1DRAFT135541"/>
<feature type="region of interest" description="Disordered" evidence="4">
    <location>
        <begin position="1"/>
        <end position="23"/>
    </location>
</feature>
<dbReference type="HOGENOM" id="CLU_787935_0_0_1"/>
<keyword evidence="2" id="KW-0560">Oxidoreductase</keyword>